<dbReference type="InterPro" id="IPR001870">
    <property type="entry name" value="B30.2/SPRY"/>
</dbReference>
<dbReference type="GO" id="GO:0043161">
    <property type="term" value="P:proteasome-mediated ubiquitin-dependent protein catabolic process"/>
    <property type="evidence" value="ECO:0007669"/>
    <property type="project" value="TreeGrafter"/>
</dbReference>
<accession>A0A0N5AP96</accession>
<dbReference type="Gene3D" id="2.60.120.920">
    <property type="match status" value="1"/>
</dbReference>
<dbReference type="WBParaSite" id="SMUV_0000646401-mRNA-1">
    <property type="protein sequence ID" value="SMUV_0000646401-mRNA-1"/>
    <property type="gene ID" value="SMUV_0000646401"/>
</dbReference>
<dbReference type="InterPro" id="IPR050672">
    <property type="entry name" value="FBXO45-Fsn/SPSB_families"/>
</dbReference>
<feature type="domain" description="B30.2/SPRY" evidence="1">
    <location>
        <begin position="126"/>
        <end position="326"/>
    </location>
</feature>
<evidence type="ECO:0000313" key="2">
    <source>
        <dbReference type="Proteomes" id="UP000046393"/>
    </source>
</evidence>
<dbReference type="SMART" id="SM00449">
    <property type="entry name" value="SPRY"/>
    <property type="match status" value="1"/>
</dbReference>
<evidence type="ECO:0000259" key="1">
    <source>
        <dbReference type="PROSITE" id="PS50188"/>
    </source>
</evidence>
<dbReference type="InterPro" id="IPR013320">
    <property type="entry name" value="ConA-like_dom_sf"/>
</dbReference>
<dbReference type="GO" id="GO:0019005">
    <property type="term" value="C:SCF ubiquitin ligase complex"/>
    <property type="evidence" value="ECO:0007669"/>
    <property type="project" value="TreeGrafter"/>
</dbReference>
<protein>
    <submittedName>
        <fullName evidence="3">B30.2/SPRY domain-containing protein</fullName>
    </submittedName>
</protein>
<reference evidence="3" key="1">
    <citation type="submission" date="2017-02" db="UniProtKB">
        <authorList>
            <consortium name="WormBaseParasite"/>
        </authorList>
    </citation>
    <scope>IDENTIFICATION</scope>
</reference>
<evidence type="ECO:0000313" key="3">
    <source>
        <dbReference type="WBParaSite" id="SMUV_0000646401-mRNA-1"/>
    </source>
</evidence>
<proteinExistence type="predicted"/>
<dbReference type="InterPro" id="IPR043136">
    <property type="entry name" value="B30.2/SPRY_sf"/>
</dbReference>
<dbReference type="PANTHER" id="PTHR12245">
    <property type="entry name" value="SPRY DOMAIN CONTAINING SOCS BOX PROTEIN"/>
    <property type="match status" value="1"/>
</dbReference>
<dbReference type="PROSITE" id="PS50188">
    <property type="entry name" value="B302_SPRY"/>
    <property type="match status" value="1"/>
</dbReference>
<organism evidence="2 3">
    <name type="scientific">Syphacia muris</name>
    <dbReference type="NCBI Taxonomy" id="451379"/>
    <lineage>
        <taxon>Eukaryota</taxon>
        <taxon>Metazoa</taxon>
        <taxon>Ecdysozoa</taxon>
        <taxon>Nematoda</taxon>
        <taxon>Chromadorea</taxon>
        <taxon>Rhabditida</taxon>
        <taxon>Spirurina</taxon>
        <taxon>Oxyuridomorpha</taxon>
        <taxon>Oxyuroidea</taxon>
        <taxon>Oxyuridae</taxon>
        <taxon>Syphacia</taxon>
    </lineage>
</organism>
<dbReference type="InterPro" id="IPR003877">
    <property type="entry name" value="SPRY_dom"/>
</dbReference>
<name>A0A0N5AP96_9BILA</name>
<dbReference type="SUPFAM" id="SSF49899">
    <property type="entry name" value="Concanavalin A-like lectins/glucanases"/>
    <property type="match status" value="1"/>
</dbReference>
<dbReference type="STRING" id="451379.A0A0N5AP96"/>
<keyword evidence="2" id="KW-1185">Reference proteome</keyword>
<dbReference type="AlphaFoldDB" id="A0A0N5AP96"/>
<dbReference type="PANTHER" id="PTHR12245:SF11">
    <property type="entry name" value="PROTEIN GUSTAVUS"/>
    <property type="match status" value="1"/>
</dbReference>
<sequence>MQNQQLIQETVRGNNSLEQVSGHSAPEYFNQALCMPNGFCNRHILADCDQDCGKYFEALDLIDTAILWLVTILINGSRFNFTVFSSLMATATVLVQGISVAVNNYFSNVLKYAVSFQGSPFDDFWRPERLEKFWFLPIPTRELMEANTWNPEDCSNNIYVGSDKFTMHRLPVAQSTDAIRGKVGFSKGFHVWEIIWPVKRRGTHAVIGVGTKNANLHSCGYVSLVGSDEESYGWDIVHQACFHGPNVTPWVYPTKPPKESQHPANAKIPDRILCMLDMDHGYLAFSSLQHYYGVAFTGLKGKTLFPMVSSVWGHCEIKLVYMGSLPRKFLVSVIAEPRSLKDISRGEVRAVLEKSQLAELSAYELPREVVKYLWHS</sequence>
<dbReference type="Pfam" id="PF00622">
    <property type="entry name" value="SPRY"/>
    <property type="match status" value="1"/>
</dbReference>
<dbReference type="Proteomes" id="UP000046393">
    <property type="component" value="Unplaced"/>
</dbReference>